<dbReference type="AlphaFoldDB" id="A0A2H3HK49"/>
<reference evidence="3 4" key="2">
    <citation type="journal article" date="2017" name="Sci. Rep.">
        <title>A mobile pathogenicity chromosome in Fusarium oxysporum for infection of multiple cucurbit species.</title>
        <authorList>
            <person name="van Dam P."/>
            <person name="Fokkens L."/>
            <person name="Ayukawa Y."/>
            <person name="van der Gragt M."/>
            <person name="Ter Horst A."/>
            <person name="Brankovics B."/>
            <person name="Houterman P.M."/>
            <person name="Arie T."/>
            <person name="Rep M."/>
        </authorList>
    </citation>
    <scope>NUCLEOTIDE SEQUENCE [LARGE SCALE GENOMIC DNA]</scope>
    <source>
        <strain evidence="3 4">Forc016</strain>
    </source>
</reference>
<dbReference type="SUPFAM" id="SSF57959">
    <property type="entry name" value="Leucine zipper domain"/>
    <property type="match status" value="1"/>
</dbReference>
<comment type="caution">
    <text evidence="3">The sequence shown here is derived from an EMBL/GenBank/DDBJ whole genome shotgun (WGS) entry which is preliminary data.</text>
</comment>
<feature type="coiled-coil region" evidence="1">
    <location>
        <begin position="139"/>
        <end position="186"/>
    </location>
</feature>
<feature type="transmembrane region" description="Helical" evidence="2">
    <location>
        <begin position="7"/>
        <end position="29"/>
    </location>
</feature>
<dbReference type="PANTHER" id="PTHR37012">
    <property type="entry name" value="B-ZIP TRANSCRIPTION FACTOR (EUROFUNG)-RELATED"/>
    <property type="match status" value="1"/>
</dbReference>
<keyword evidence="2" id="KW-0812">Transmembrane</keyword>
<dbReference type="InterPro" id="IPR046347">
    <property type="entry name" value="bZIP_sf"/>
</dbReference>
<evidence type="ECO:0000313" key="3">
    <source>
        <dbReference type="EMBL" id="PCD37002.1"/>
    </source>
</evidence>
<reference evidence="3 4" key="1">
    <citation type="journal article" date="2016" name="Environ. Microbiol.">
        <title>Effector profiles distinguish formae speciales of Fusarium oxysporum.</title>
        <authorList>
            <person name="van Dam P."/>
            <person name="Fokkens L."/>
            <person name="Schmidt S.M."/>
            <person name="Linmans J.H."/>
            <person name="Kistler H.C."/>
            <person name="Ma L.J."/>
            <person name="Rep M."/>
        </authorList>
    </citation>
    <scope>NUCLEOTIDE SEQUENCE [LARGE SCALE GENOMIC DNA]</scope>
    <source>
        <strain evidence="3 4">Forc016</strain>
    </source>
</reference>
<keyword evidence="1" id="KW-0175">Coiled coil</keyword>
<keyword evidence="2" id="KW-1133">Transmembrane helix</keyword>
<dbReference type="Proteomes" id="UP000219602">
    <property type="component" value="Chromosome 5"/>
</dbReference>
<name>A0A2H3HK49_FUSOX</name>
<evidence type="ECO:0000313" key="4">
    <source>
        <dbReference type="Proteomes" id="UP000219602"/>
    </source>
</evidence>
<organism evidence="3 4">
    <name type="scientific">Fusarium oxysporum f. sp. radicis-cucumerinum</name>
    <dbReference type="NCBI Taxonomy" id="327505"/>
    <lineage>
        <taxon>Eukaryota</taxon>
        <taxon>Fungi</taxon>
        <taxon>Dikarya</taxon>
        <taxon>Ascomycota</taxon>
        <taxon>Pezizomycotina</taxon>
        <taxon>Sordariomycetes</taxon>
        <taxon>Hypocreomycetidae</taxon>
        <taxon>Hypocreales</taxon>
        <taxon>Nectriaceae</taxon>
        <taxon>Fusarium</taxon>
        <taxon>Fusarium oxysporum species complex</taxon>
    </lineage>
</organism>
<proteinExistence type="predicted"/>
<dbReference type="GO" id="GO:0003700">
    <property type="term" value="F:DNA-binding transcription factor activity"/>
    <property type="evidence" value="ECO:0007669"/>
    <property type="project" value="InterPro"/>
</dbReference>
<evidence type="ECO:0008006" key="5">
    <source>
        <dbReference type="Google" id="ProtNLM"/>
    </source>
</evidence>
<feature type="transmembrane region" description="Helical" evidence="2">
    <location>
        <begin position="41"/>
        <end position="59"/>
    </location>
</feature>
<gene>
    <name evidence="3" type="ORF">AU210_005508</name>
</gene>
<dbReference type="EMBL" id="MABQ02000004">
    <property type="protein sequence ID" value="PCD37002.1"/>
    <property type="molecule type" value="Genomic_DNA"/>
</dbReference>
<keyword evidence="2" id="KW-0472">Membrane</keyword>
<evidence type="ECO:0000256" key="1">
    <source>
        <dbReference type="SAM" id="Coils"/>
    </source>
</evidence>
<sequence>MLQRRGVYPTFLSIFLFFIAYAVSVVLAFADIGERTTTYSLAFGILISWFPLFILFSILDRNPVSADRSRKSISRWMWNVEAVREWVDSQNPPEHPKWWSQGREEAPWNQGCTRSVSTLNPSQLARKRARDREAQRIIRTRTKEHIERLERDLKELKSNQSSDQTVKELLRRNKALEEELIRLKSNTGAPMTSSPYSVPDLTPRQLSLTSKVYDHNLSTGSHAIPSTCESPFPGDYNSFFDHSQQYVPLPNHCESWASTTPCSTPSNFSTPSSTVNAYGADCVPTSAPTLILPCNNTSSSSTSVTGHQ</sequence>
<evidence type="ECO:0000256" key="2">
    <source>
        <dbReference type="SAM" id="Phobius"/>
    </source>
</evidence>
<dbReference type="Gene3D" id="1.20.5.170">
    <property type="match status" value="1"/>
</dbReference>
<accession>A0A2H3HK49</accession>
<dbReference type="CDD" id="cd14688">
    <property type="entry name" value="bZIP_YAP"/>
    <property type="match status" value="1"/>
</dbReference>
<protein>
    <recommendedName>
        <fullName evidence="5">BZIP domain-containing protein</fullName>
    </recommendedName>
</protein>